<feature type="domain" description="Autotransporter" evidence="1">
    <location>
        <begin position="705"/>
        <end position="970"/>
    </location>
</feature>
<dbReference type="InterPro" id="IPR005546">
    <property type="entry name" value="Autotransporte_beta"/>
</dbReference>
<protein>
    <submittedName>
        <fullName evidence="2">Putative flagellin structural protein</fullName>
    </submittedName>
</protein>
<dbReference type="SUPFAM" id="SSF103515">
    <property type="entry name" value="Autotransporter"/>
    <property type="match status" value="1"/>
</dbReference>
<keyword evidence="2" id="KW-0969">Cilium</keyword>
<dbReference type="PRINTS" id="PR01484">
    <property type="entry name" value="PRTACTNFAMLY"/>
</dbReference>
<dbReference type="PANTHER" id="PTHR35037:SF2">
    <property type="match status" value="1"/>
</dbReference>
<dbReference type="Proteomes" id="UP000028653">
    <property type="component" value="Unassembled WGS sequence"/>
</dbReference>
<dbReference type="Pfam" id="PF03797">
    <property type="entry name" value="Autotransporter"/>
    <property type="match status" value="1"/>
</dbReference>
<sequence>MACTLAIASQASAASNDVSGTTYNTFVHYNDSTYTDGVYYQGYAGWNNYDTDSFYNGDIYPVITNSTVNGVISTYYLDDGISTNTNDNSLTIKNSTIHGMITSECMTTDCADGRTADYNYDRLALTVDNSTIDDNYEYYTYNGTYNDAADTHVVDVYDMGTAITLNQEVDLVIQNNSHVAGITLTQGYEWEDIDDNTVSTGVNSGEVFNNTITVADSTVTSGSWTDEGSSGWFGNTGNASDYSNTPTADDVAIAAIASPYADNAMQTTVNLSNSTLMGDVVFSSNFDENFFPNGADSYRDTDANVDTNGWDGTDRMDVTLNNGSKWVGAAISVHQVEIDTDEDGVNDSYTYAPGTDATATLIDIAANSLWPSSTYGIDNADTAYDEGHVAGNEVYQSGLFNVTLNGGSEWDTTKASLIDTLNINSGSLVNVADSSLVSDSITLTGGSALKIGEDGHVATDSLTIDNSTVSLANDVSAGWNVSDAALYANTITVTNDGLFDVNTDQSSSSSFRTDVLNVTSTTDASGNIHAGTFDIHSNRYVLDADLSNDRTNDTSQSNYGYGVIAMNSDGHLTINGNGDAYDVDQSEAGQNEVDNVGDNVAAATGNYKVRIDNATGKGSVGDYNGNELIYVNDNNSTATFSAANKADLGAYTYQAEQNGNSVVLKQDRLTDYANMALSIPSANTNIWNLEQDALATRLANGRHTPTADAGGAWVTYIGGSFSGDTNVLNYDQDVNGIMVGLDTVVEGNSAKWTVGAAAGFAKGDISDNSGQVDQDSQSARIYSSARFQNNIFLDSTLSYSHYSNDLSATMSNGAAVSGDASSDAWGFGMKLGYDLQLDQHGYLTPYASISGLFQDGDNYQLSNDMKVGSQSYDSMRYELGMDAGYTFDYGDQALTPYFKLAYVYDDSNSNSADVNGDSIDNGVEGSAVRVGLGTQFSFTKNFAAYADTNYLGGGDVDQDWSANVGVKYTW</sequence>
<dbReference type="EMBL" id="JMPI01000020">
    <property type="protein sequence ID" value="KFC83301.1"/>
    <property type="molecule type" value="Genomic_DNA"/>
</dbReference>
<comment type="caution">
    <text evidence="2">The sequence shown here is derived from an EMBL/GenBank/DDBJ whole genome shotgun (WGS) entry which is preliminary data.</text>
</comment>
<evidence type="ECO:0000259" key="1">
    <source>
        <dbReference type="PROSITE" id="PS51208"/>
    </source>
</evidence>
<name>A0A085GHV6_9ENTR</name>
<evidence type="ECO:0000313" key="2">
    <source>
        <dbReference type="EMBL" id="KFC83301.1"/>
    </source>
</evidence>
<keyword evidence="2" id="KW-0966">Cell projection</keyword>
<dbReference type="InterPro" id="IPR006315">
    <property type="entry name" value="OM_autotransptr_brl_dom"/>
</dbReference>
<dbReference type="PROSITE" id="PS51208">
    <property type="entry name" value="AUTOTRANSPORTER"/>
    <property type="match status" value="1"/>
</dbReference>
<dbReference type="SMART" id="SM00869">
    <property type="entry name" value="Autotransporter"/>
    <property type="match status" value="1"/>
</dbReference>
<dbReference type="PANTHER" id="PTHR35037">
    <property type="entry name" value="C-TERMINAL REGION OF AIDA-LIKE PROTEIN"/>
    <property type="match status" value="1"/>
</dbReference>
<proteinExistence type="predicted"/>
<dbReference type="InterPro" id="IPR011050">
    <property type="entry name" value="Pectin_lyase_fold/virulence"/>
</dbReference>
<dbReference type="SUPFAM" id="SSF51126">
    <property type="entry name" value="Pectin lyase-like"/>
    <property type="match status" value="1"/>
</dbReference>
<dbReference type="GO" id="GO:0019867">
    <property type="term" value="C:outer membrane"/>
    <property type="evidence" value="ECO:0007669"/>
    <property type="project" value="InterPro"/>
</dbReference>
<keyword evidence="3" id="KW-1185">Reference proteome</keyword>
<dbReference type="InterPro" id="IPR036709">
    <property type="entry name" value="Autotransporte_beta_dom_sf"/>
</dbReference>
<keyword evidence="2" id="KW-0282">Flagellum</keyword>
<dbReference type="Gene3D" id="2.40.128.130">
    <property type="entry name" value="Autotransporter beta-domain"/>
    <property type="match status" value="1"/>
</dbReference>
<dbReference type="AlphaFoldDB" id="A0A085GHV6"/>
<dbReference type="eggNOG" id="COG3468">
    <property type="taxonomic scope" value="Bacteria"/>
</dbReference>
<accession>A0A085GHV6</accession>
<dbReference type="InterPro" id="IPR051551">
    <property type="entry name" value="Autotransporter_adhesion"/>
</dbReference>
<dbReference type="NCBIfam" id="TIGR01414">
    <property type="entry name" value="autotrans_barl"/>
    <property type="match status" value="1"/>
</dbReference>
<organism evidence="2 3">
    <name type="scientific">Buttiauxella agrestis ATCC 33320</name>
    <dbReference type="NCBI Taxonomy" id="1006004"/>
    <lineage>
        <taxon>Bacteria</taxon>
        <taxon>Pseudomonadati</taxon>
        <taxon>Pseudomonadota</taxon>
        <taxon>Gammaproteobacteria</taxon>
        <taxon>Enterobacterales</taxon>
        <taxon>Enterobacteriaceae</taxon>
        <taxon>Buttiauxella</taxon>
    </lineage>
</organism>
<dbReference type="STRING" id="1006004.GBAG_0740"/>
<gene>
    <name evidence="2" type="ORF">GBAG_0740</name>
</gene>
<dbReference type="InterPro" id="IPR003991">
    <property type="entry name" value="Pertactin_virulence_factor"/>
</dbReference>
<evidence type="ECO:0000313" key="3">
    <source>
        <dbReference type="Proteomes" id="UP000028653"/>
    </source>
</evidence>
<reference evidence="2 3" key="1">
    <citation type="submission" date="2014-05" db="EMBL/GenBank/DDBJ databases">
        <title>ATOL: Assembling a taxonomically balanced genome-scale reconstruction of the evolutionary history of the Enterobacteriaceae.</title>
        <authorList>
            <person name="Plunkett G.III."/>
            <person name="Neeno-Eckwall E.C."/>
            <person name="Glasner J.D."/>
            <person name="Perna N.T."/>
        </authorList>
    </citation>
    <scope>NUCLEOTIDE SEQUENCE [LARGE SCALE GENOMIC DNA]</scope>
    <source>
        <strain evidence="2 3">ATCC 33320</strain>
    </source>
</reference>